<name>A0A9N9SLC1_PHACE</name>
<dbReference type="AlphaFoldDB" id="A0A9N9SLC1"/>
<protein>
    <recommendedName>
        <fullName evidence="1">MADF domain-containing protein</fullName>
    </recommendedName>
</protein>
<proteinExistence type="predicted"/>
<accession>A0A9N9SLC1</accession>
<evidence type="ECO:0000313" key="4">
    <source>
        <dbReference type="Proteomes" id="UP001153737"/>
    </source>
</evidence>
<dbReference type="EMBL" id="OU896713">
    <property type="protein sequence ID" value="CAG9823259.1"/>
    <property type="molecule type" value="Genomic_DNA"/>
</dbReference>
<sequence>MYDDISLIELVRQYAFLYDKAQKAYKNKTEKENTWKTISEILDTTPEECEQRWLLLRNRFCTELRKEKTIPTGSAPRTPWHLYEDLSWLKPHVIPRRTRGNVTPAPRASNVWDSLSYTQCTNDTTEDIEETENSTHDMEESETQFDLESNFCESSQAECSEEQNSHQAVCSEEQNSQPSCSTSTPTGVKRCKPQLRDIKNDVTQVKKKRGENKALGEALTGALSQFSKVMGKKEEEKKENRSNPEDHFGAVVAGLLKEVQDGRKKVALEADILKLFESYM</sequence>
<dbReference type="Pfam" id="PF10545">
    <property type="entry name" value="MADF_DNA_bdg"/>
    <property type="match status" value="1"/>
</dbReference>
<dbReference type="Proteomes" id="UP001153737">
    <property type="component" value="Chromosome 7"/>
</dbReference>
<keyword evidence="4" id="KW-1185">Reference proteome</keyword>
<evidence type="ECO:0000259" key="1">
    <source>
        <dbReference type="PROSITE" id="PS51029"/>
    </source>
</evidence>
<dbReference type="PROSITE" id="PS51029">
    <property type="entry name" value="MADF"/>
    <property type="match status" value="1"/>
</dbReference>
<dbReference type="PANTHER" id="PTHR12243">
    <property type="entry name" value="MADF DOMAIN TRANSCRIPTION FACTOR"/>
    <property type="match status" value="1"/>
</dbReference>
<dbReference type="PANTHER" id="PTHR12243:SF60">
    <property type="entry name" value="SI:CH211-15D5.12-RELATED"/>
    <property type="match status" value="1"/>
</dbReference>
<dbReference type="EMBL" id="OU896711">
    <property type="protein sequence ID" value="CAG9821486.1"/>
    <property type="molecule type" value="Genomic_DNA"/>
</dbReference>
<dbReference type="GO" id="GO:0006357">
    <property type="term" value="P:regulation of transcription by RNA polymerase II"/>
    <property type="evidence" value="ECO:0007669"/>
    <property type="project" value="TreeGrafter"/>
</dbReference>
<dbReference type="GO" id="GO:0005667">
    <property type="term" value="C:transcription regulator complex"/>
    <property type="evidence" value="ECO:0007669"/>
    <property type="project" value="TreeGrafter"/>
</dbReference>
<reference evidence="2" key="1">
    <citation type="submission" date="2022-01" db="EMBL/GenBank/DDBJ databases">
        <authorList>
            <person name="King R."/>
        </authorList>
    </citation>
    <scope>NUCLEOTIDE SEQUENCE</scope>
</reference>
<dbReference type="InterPro" id="IPR006578">
    <property type="entry name" value="MADF-dom"/>
</dbReference>
<dbReference type="InterPro" id="IPR039353">
    <property type="entry name" value="TF_Adf1"/>
</dbReference>
<gene>
    <name evidence="3" type="ORF">PHAECO_LOCUS11438</name>
    <name evidence="2" type="ORF">PHAECO_LOCUS9644</name>
</gene>
<feature type="domain" description="MADF" evidence="1">
    <location>
        <begin position="6"/>
        <end position="94"/>
    </location>
</feature>
<dbReference type="SMART" id="SM00595">
    <property type="entry name" value="MADF"/>
    <property type="match status" value="1"/>
</dbReference>
<dbReference type="Proteomes" id="UP001153737">
    <property type="component" value="Chromosome 5"/>
</dbReference>
<organism evidence="2 4">
    <name type="scientific">Phaedon cochleariae</name>
    <name type="common">Mustard beetle</name>
    <dbReference type="NCBI Taxonomy" id="80249"/>
    <lineage>
        <taxon>Eukaryota</taxon>
        <taxon>Metazoa</taxon>
        <taxon>Ecdysozoa</taxon>
        <taxon>Arthropoda</taxon>
        <taxon>Hexapoda</taxon>
        <taxon>Insecta</taxon>
        <taxon>Pterygota</taxon>
        <taxon>Neoptera</taxon>
        <taxon>Endopterygota</taxon>
        <taxon>Coleoptera</taxon>
        <taxon>Polyphaga</taxon>
        <taxon>Cucujiformia</taxon>
        <taxon>Chrysomeloidea</taxon>
        <taxon>Chrysomelidae</taxon>
        <taxon>Chrysomelinae</taxon>
        <taxon>Chrysomelini</taxon>
        <taxon>Phaedon</taxon>
    </lineage>
</organism>
<reference evidence="2" key="2">
    <citation type="submission" date="2022-10" db="EMBL/GenBank/DDBJ databases">
        <authorList>
            <consortium name="ENA_rothamsted_submissions"/>
            <consortium name="culmorum"/>
            <person name="King R."/>
        </authorList>
    </citation>
    <scope>NUCLEOTIDE SEQUENCE</scope>
</reference>
<evidence type="ECO:0000313" key="2">
    <source>
        <dbReference type="EMBL" id="CAG9821486.1"/>
    </source>
</evidence>
<dbReference type="GO" id="GO:0005634">
    <property type="term" value="C:nucleus"/>
    <property type="evidence" value="ECO:0007669"/>
    <property type="project" value="TreeGrafter"/>
</dbReference>
<dbReference type="OrthoDB" id="6703957at2759"/>
<evidence type="ECO:0000313" key="3">
    <source>
        <dbReference type="EMBL" id="CAG9823259.1"/>
    </source>
</evidence>